<reference evidence="3 4" key="1">
    <citation type="submission" date="2018-03" db="EMBL/GenBank/DDBJ databases">
        <title>The draft genome of Sphingosinicella sp. GL-C-18.</title>
        <authorList>
            <person name="Liu L."/>
            <person name="Li L."/>
            <person name="Liang L."/>
            <person name="Zhang X."/>
            <person name="Wang T."/>
        </authorList>
    </citation>
    <scope>NUCLEOTIDE SEQUENCE [LARGE SCALE GENOMIC DNA]</scope>
    <source>
        <strain evidence="3 4">GL-C-18</strain>
    </source>
</reference>
<comment type="caution">
    <text evidence="3">The sequence shown here is derived from an EMBL/GenBank/DDBJ whole genome shotgun (WGS) entry which is preliminary data.</text>
</comment>
<keyword evidence="1" id="KW-0620">Polyamine biosynthesis</keyword>
<evidence type="ECO:0000313" key="3">
    <source>
        <dbReference type="EMBL" id="PSJ39950.1"/>
    </source>
</evidence>
<feature type="transmembrane region" description="Helical" evidence="2">
    <location>
        <begin position="242"/>
        <end position="264"/>
    </location>
</feature>
<feature type="transmembrane region" description="Helical" evidence="2">
    <location>
        <begin position="217"/>
        <end position="236"/>
    </location>
</feature>
<feature type="transmembrane region" description="Helical" evidence="2">
    <location>
        <begin position="384"/>
        <end position="402"/>
    </location>
</feature>
<dbReference type="SUPFAM" id="SSF53335">
    <property type="entry name" value="S-adenosyl-L-methionine-dependent methyltransferases"/>
    <property type="match status" value="1"/>
</dbReference>
<dbReference type="InterPro" id="IPR029063">
    <property type="entry name" value="SAM-dependent_MTases_sf"/>
</dbReference>
<accession>A0A2P7QPS6</accession>
<organism evidence="3 4">
    <name type="scientific">Allosphingosinicella deserti</name>
    <dbReference type="NCBI Taxonomy" id="2116704"/>
    <lineage>
        <taxon>Bacteria</taxon>
        <taxon>Pseudomonadati</taxon>
        <taxon>Pseudomonadota</taxon>
        <taxon>Alphaproteobacteria</taxon>
        <taxon>Sphingomonadales</taxon>
        <taxon>Sphingomonadaceae</taxon>
        <taxon>Allosphingosinicella</taxon>
    </lineage>
</organism>
<feature type="transmembrane region" description="Helical" evidence="2">
    <location>
        <begin position="271"/>
        <end position="292"/>
    </location>
</feature>
<feature type="transmembrane region" description="Helical" evidence="2">
    <location>
        <begin position="409"/>
        <end position="429"/>
    </location>
</feature>
<evidence type="ECO:0000256" key="1">
    <source>
        <dbReference type="ARBA" id="ARBA00023115"/>
    </source>
</evidence>
<name>A0A2P7QPS6_9SPHN</name>
<dbReference type="GO" id="GO:0006596">
    <property type="term" value="P:polyamine biosynthetic process"/>
    <property type="evidence" value="ECO:0007669"/>
    <property type="project" value="UniProtKB-KW"/>
</dbReference>
<dbReference type="PANTHER" id="PTHR43317:SF1">
    <property type="entry name" value="THERMOSPERMINE SYNTHASE ACAULIS5"/>
    <property type="match status" value="1"/>
</dbReference>
<evidence type="ECO:0000313" key="4">
    <source>
        <dbReference type="Proteomes" id="UP000241167"/>
    </source>
</evidence>
<dbReference type="AlphaFoldDB" id="A0A2P7QPS6"/>
<gene>
    <name evidence="3" type="ORF">C7I55_12020</name>
</gene>
<proteinExistence type="predicted"/>
<protein>
    <recommendedName>
        <fullName evidence="5">Spermidine synthase</fullName>
    </recommendedName>
</protein>
<feature type="transmembrane region" description="Helical" evidence="2">
    <location>
        <begin position="104"/>
        <end position="122"/>
    </location>
</feature>
<dbReference type="EMBL" id="PXYI01000004">
    <property type="protein sequence ID" value="PSJ39950.1"/>
    <property type="molecule type" value="Genomic_DNA"/>
</dbReference>
<feature type="transmembrane region" description="Helical" evidence="2">
    <location>
        <begin position="298"/>
        <end position="320"/>
    </location>
</feature>
<dbReference type="PANTHER" id="PTHR43317">
    <property type="entry name" value="THERMOSPERMINE SYNTHASE ACAULIS5"/>
    <property type="match status" value="1"/>
</dbReference>
<feature type="transmembrane region" description="Helical" evidence="2">
    <location>
        <begin position="332"/>
        <end position="355"/>
    </location>
</feature>
<dbReference type="OrthoDB" id="9761985at2"/>
<keyword evidence="2" id="KW-0812">Transmembrane</keyword>
<feature type="transmembrane region" description="Helical" evidence="2">
    <location>
        <begin position="175"/>
        <end position="196"/>
    </location>
</feature>
<feature type="transmembrane region" description="Helical" evidence="2">
    <location>
        <begin position="143"/>
        <end position="163"/>
    </location>
</feature>
<evidence type="ECO:0000256" key="2">
    <source>
        <dbReference type="SAM" id="Phobius"/>
    </source>
</evidence>
<keyword evidence="2" id="KW-1133">Transmembrane helix</keyword>
<dbReference type="NCBIfam" id="NF037959">
    <property type="entry name" value="MFS_SpdSyn"/>
    <property type="match status" value="1"/>
</dbReference>
<dbReference type="CDD" id="cd02440">
    <property type="entry name" value="AdoMet_MTases"/>
    <property type="match status" value="1"/>
</dbReference>
<feature type="transmembrane region" description="Helical" evidence="2">
    <location>
        <begin position="42"/>
        <end position="62"/>
    </location>
</feature>
<dbReference type="Proteomes" id="UP000241167">
    <property type="component" value="Unassembled WGS sequence"/>
</dbReference>
<feature type="transmembrane region" description="Helical" evidence="2">
    <location>
        <begin position="74"/>
        <end position="92"/>
    </location>
</feature>
<keyword evidence="2" id="KW-0472">Membrane</keyword>
<evidence type="ECO:0008006" key="5">
    <source>
        <dbReference type="Google" id="ProtNLM"/>
    </source>
</evidence>
<dbReference type="Gene3D" id="3.40.50.150">
    <property type="entry name" value="Vaccinia Virus protein VP39"/>
    <property type="match status" value="1"/>
</dbReference>
<keyword evidence="4" id="KW-1185">Reference proteome</keyword>
<sequence length="743" mass="80992">MPLGRFARPLFLLTILTGSFLLFLTQPMVARMALPRLGGAPAVWNSAMLVYQALLLGGYAYAHFLSRLAPRRQAGVHLALFAVAALWLPLGIGRGVLPPDASPAWWALWFLLSSIGPVFFIVSAQAPLMQRWYALDFGRGDPYPLYAASNLGSFAGLLSYPLVVEPLMTLQQQSLLWTGGYALLVLLVGLCALTVPPGAVEEAPLEQDGAPPSRRQLLCWVALAAVPSGLMLSTTTHLTTDIVAMPLLWVVPLGLYLLSFVVAFAERRGLANALTLIAPFVMLIGGGLAFSGGARGPFFMATLGLFLLFTVAVALHTAMYRSRPAAGHLTTFYLAMAVGGMIGGIFCALIAPTVFDWTYEHPLLILAGAVLVPQSPLIPWGARMPKWLAATIILFAFLLSYCADMKPFLWIDTHWALACSILISLLALLFLGRRWLFGLCIAALMLSYGGWRTLDESRHADRSRSYFGVYSISTRSDPPARLLTHGTTLHGVQNLGPSGEIEPTTYYARRSGIGHAMASLEVFHGSAPRVGVVGLGTGTLSCYALPGQDWRFFEIDPAIVTIARDPARFTFLTRCAPQAKIVLGDARLSLSRAAPGSLDLLAIDAFSSDAVPMHLLTREALQVYRRALSPTGILMVHVSNRYLDLEPVLAAAAKRDGWHARLFSYVPTEPEEARNMTASVWIAMAPDPDTLLALQISSGEDAYLWRPLKGRKDFKGWTDDHASILPLLEDWRNWVPDAMKDLR</sequence>